<evidence type="ECO:0000256" key="6">
    <source>
        <dbReference type="ARBA" id="ARBA00022692"/>
    </source>
</evidence>
<dbReference type="EMBL" id="CP091508">
    <property type="protein sequence ID" value="UOO82261.1"/>
    <property type="molecule type" value="Genomic_DNA"/>
</dbReference>
<keyword evidence="10" id="KW-0735">Signal-anchor</keyword>
<feature type="compositionally biased region" description="Pro residues" evidence="11">
    <location>
        <begin position="62"/>
        <end position="71"/>
    </location>
</feature>
<dbReference type="NCBIfam" id="TIGR01352">
    <property type="entry name" value="tonB_Cterm"/>
    <property type="match status" value="1"/>
</dbReference>
<evidence type="ECO:0000256" key="11">
    <source>
        <dbReference type="SAM" id="MobiDB-lite"/>
    </source>
</evidence>
<feature type="compositionally biased region" description="Basic and acidic residues" evidence="11">
    <location>
        <begin position="92"/>
        <end position="119"/>
    </location>
</feature>
<keyword evidence="6 10" id="KW-0812">Transmembrane</keyword>
<sequence>MKNERILTPSVFAVMALLHIGLMSLLWRTGMPVQGVVEHIEFVDLGDLGGGDGKPEAAPEAVRPPPPPPKKVVPKPKSVEKPVIKPVVTKNEQADIRQKIEKPKPKEPEKIEPPKEPEQPKPQPRAQPAEQAPARTAAADNRGSGEARGNNAPGSNEGRGSGRGEGTGAGSGGSGSGMGGGTGAGSSAGNAVKATGQLPRPPYPPLSQENGEEGTVLLKIMVAPGGKVSNVTVAKSSGHNRLDRAARQAARNGRFQTKVWTEYSVPVVFKLE</sequence>
<dbReference type="InterPro" id="IPR051045">
    <property type="entry name" value="TonB-dependent_transducer"/>
</dbReference>
<accession>A0ABY4DT87</accession>
<evidence type="ECO:0000256" key="9">
    <source>
        <dbReference type="ARBA" id="ARBA00023136"/>
    </source>
</evidence>
<keyword evidence="3 10" id="KW-0813">Transport</keyword>
<evidence type="ECO:0000256" key="8">
    <source>
        <dbReference type="ARBA" id="ARBA00022989"/>
    </source>
</evidence>
<dbReference type="PANTHER" id="PTHR33446">
    <property type="entry name" value="PROTEIN TONB-RELATED"/>
    <property type="match status" value="1"/>
</dbReference>
<keyword evidence="7 10" id="KW-0653">Protein transport</keyword>
<dbReference type="PROSITE" id="PS52015">
    <property type="entry name" value="TONB_CTD"/>
    <property type="match status" value="1"/>
</dbReference>
<keyword evidence="4 10" id="KW-1003">Cell membrane</keyword>
<evidence type="ECO:0000313" key="13">
    <source>
        <dbReference type="EMBL" id="UOO82261.1"/>
    </source>
</evidence>
<dbReference type="Gene3D" id="3.30.1150.10">
    <property type="match status" value="1"/>
</dbReference>
<dbReference type="Pfam" id="PF03544">
    <property type="entry name" value="TonB_C"/>
    <property type="match status" value="1"/>
</dbReference>
<evidence type="ECO:0000259" key="12">
    <source>
        <dbReference type="PROSITE" id="PS52015"/>
    </source>
</evidence>
<name>A0ABY4DT87_9NEIS</name>
<organism evidence="13 14">
    <name type="scientific">Uruburuella testudinis</name>
    <dbReference type="NCBI Taxonomy" id="1282863"/>
    <lineage>
        <taxon>Bacteria</taxon>
        <taxon>Pseudomonadati</taxon>
        <taxon>Pseudomonadota</taxon>
        <taxon>Betaproteobacteria</taxon>
        <taxon>Neisseriales</taxon>
        <taxon>Neisseriaceae</taxon>
        <taxon>Uruburuella</taxon>
    </lineage>
</organism>
<keyword evidence="14" id="KW-1185">Reference proteome</keyword>
<dbReference type="SUPFAM" id="SSF74653">
    <property type="entry name" value="TolA/TonB C-terminal domain"/>
    <property type="match status" value="1"/>
</dbReference>
<comment type="similarity">
    <text evidence="2 10">Belongs to the TonB family.</text>
</comment>
<evidence type="ECO:0000256" key="1">
    <source>
        <dbReference type="ARBA" id="ARBA00004383"/>
    </source>
</evidence>
<keyword evidence="9 10" id="KW-0472">Membrane</keyword>
<dbReference type="InterPro" id="IPR006260">
    <property type="entry name" value="TonB/TolA_C"/>
</dbReference>
<comment type="subcellular location">
    <subcellularLocation>
        <location evidence="1 10">Cell inner membrane</location>
        <topology evidence="1 10">Single-pass membrane protein</topology>
        <orientation evidence="1 10">Periplasmic side</orientation>
    </subcellularLocation>
</comment>
<protein>
    <recommendedName>
        <fullName evidence="10">Protein TonB</fullName>
    </recommendedName>
</protein>
<feature type="transmembrane region" description="Helical" evidence="10">
    <location>
        <begin position="6"/>
        <end position="27"/>
    </location>
</feature>
<dbReference type="PRINTS" id="PR01374">
    <property type="entry name" value="TONBPROTEIN"/>
</dbReference>
<proteinExistence type="inferred from homology"/>
<evidence type="ECO:0000256" key="3">
    <source>
        <dbReference type="ARBA" id="ARBA00022448"/>
    </source>
</evidence>
<evidence type="ECO:0000313" key="14">
    <source>
        <dbReference type="Proteomes" id="UP000829817"/>
    </source>
</evidence>
<dbReference type="InterPro" id="IPR003538">
    <property type="entry name" value="TonB"/>
</dbReference>
<dbReference type="InterPro" id="IPR037682">
    <property type="entry name" value="TonB_C"/>
</dbReference>
<keyword evidence="5 10" id="KW-0997">Cell inner membrane</keyword>
<evidence type="ECO:0000256" key="7">
    <source>
        <dbReference type="ARBA" id="ARBA00022927"/>
    </source>
</evidence>
<evidence type="ECO:0000256" key="10">
    <source>
        <dbReference type="RuleBase" id="RU362123"/>
    </source>
</evidence>
<evidence type="ECO:0000256" key="5">
    <source>
        <dbReference type="ARBA" id="ARBA00022519"/>
    </source>
</evidence>
<evidence type="ECO:0000256" key="2">
    <source>
        <dbReference type="ARBA" id="ARBA00006555"/>
    </source>
</evidence>
<reference evidence="13 14" key="1">
    <citation type="journal article" date="2022" name="Res Sq">
        <title>Evolution of multicellular longitudinally dividing oral cavity symbionts (Neisseriaceae).</title>
        <authorList>
            <person name="Nyongesa S."/>
            <person name="Weber P."/>
            <person name="Bernet E."/>
            <person name="Pullido F."/>
            <person name="Nieckarz M."/>
            <person name="Delaby M."/>
            <person name="Nieves C."/>
            <person name="Viehboeck T."/>
            <person name="Krause N."/>
            <person name="Rivera-Millot A."/>
            <person name="Nakamura A."/>
            <person name="Vischer N."/>
            <person name="VanNieuwenhze M."/>
            <person name="Brun Y."/>
            <person name="Cava F."/>
            <person name="Bulgheresi S."/>
            <person name="Veyrier F."/>
        </authorList>
    </citation>
    <scope>NUCLEOTIDE SEQUENCE [LARGE SCALE GENOMIC DNA]</scope>
    <source>
        <strain evidence="13 14">CCUG 63373m</strain>
    </source>
</reference>
<feature type="compositionally biased region" description="Low complexity" evidence="11">
    <location>
        <begin position="126"/>
        <end position="139"/>
    </location>
</feature>
<feature type="compositionally biased region" description="Gly residues" evidence="11">
    <location>
        <begin position="157"/>
        <end position="186"/>
    </location>
</feature>
<dbReference type="Proteomes" id="UP000829817">
    <property type="component" value="Chromosome"/>
</dbReference>
<feature type="region of interest" description="Disordered" evidence="11">
    <location>
        <begin position="48"/>
        <end position="212"/>
    </location>
</feature>
<dbReference type="PANTHER" id="PTHR33446:SF2">
    <property type="entry name" value="PROTEIN TONB"/>
    <property type="match status" value="1"/>
</dbReference>
<evidence type="ECO:0000256" key="4">
    <source>
        <dbReference type="ARBA" id="ARBA00022475"/>
    </source>
</evidence>
<dbReference type="RefSeq" id="WP_244785791.1">
    <property type="nucleotide sequence ID" value="NZ_CP091508.1"/>
</dbReference>
<feature type="domain" description="TonB C-terminal" evidence="12">
    <location>
        <begin position="188"/>
        <end position="272"/>
    </location>
</feature>
<gene>
    <name evidence="13" type="ORF">LVJ83_01930</name>
</gene>
<comment type="function">
    <text evidence="10">Interacts with outer membrane receptor proteins that carry out high-affinity binding and energy dependent uptake into the periplasmic space of specific substrates. It could act to transduce energy from the cytoplasmic membrane to specific energy-requiring processes in the outer membrane, resulting in the release into the periplasm of ligands bound by these outer membrane proteins.</text>
</comment>
<keyword evidence="8 10" id="KW-1133">Transmembrane helix</keyword>